<gene>
    <name evidence="2" type="ORF">CC77DRAFT_663208</name>
</gene>
<dbReference type="AlphaFoldDB" id="A0A177D3Q6"/>
<dbReference type="RefSeq" id="XP_018379080.1">
    <property type="nucleotide sequence ID" value="XM_018532657.1"/>
</dbReference>
<proteinExistence type="predicted"/>
<dbReference type="GeneID" id="29118251"/>
<reference evidence="2 3" key="1">
    <citation type="submission" date="2016-05" db="EMBL/GenBank/DDBJ databases">
        <title>Comparative analysis of secretome profiles of manganese(II)-oxidizing ascomycete fungi.</title>
        <authorList>
            <consortium name="DOE Joint Genome Institute"/>
            <person name="Zeiner C.A."/>
            <person name="Purvine S.O."/>
            <person name="Zink E.M."/>
            <person name="Wu S."/>
            <person name="Pasa-Tolic L."/>
            <person name="Chaput D.L."/>
            <person name="Haridas S."/>
            <person name="Grigoriev I.V."/>
            <person name="Santelli C.M."/>
            <person name="Hansel C.M."/>
        </authorList>
    </citation>
    <scope>NUCLEOTIDE SEQUENCE [LARGE SCALE GENOMIC DNA]</scope>
    <source>
        <strain evidence="2 3">SRC1lrK2f</strain>
    </source>
</reference>
<feature type="transmembrane region" description="Helical" evidence="1">
    <location>
        <begin position="67"/>
        <end position="85"/>
    </location>
</feature>
<dbReference type="EMBL" id="KV441508">
    <property type="protein sequence ID" value="OAG13659.1"/>
    <property type="molecule type" value="Genomic_DNA"/>
</dbReference>
<keyword evidence="1" id="KW-0812">Transmembrane</keyword>
<organism evidence="2 3">
    <name type="scientific">Alternaria alternata</name>
    <name type="common">Alternaria rot fungus</name>
    <name type="synonym">Torula alternata</name>
    <dbReference type="NCBI Taxonomy" id="5599"/>
    <lineage>
        <taxon>Eukaryota</taxon>
        <taxon>Fungi</taxon>
        <taxon>Dikarya</taxon>
        <taxon>Ascomycota</taxon>
        <taxon>Pezizomycotina</taxon>
        <taxon>Dothideomycetes</taxon>
        <taxon>Pleosporomycetidae</taxon>
        <taxon>Pleosporales</taxon>
        <taxon>Pleosporineae</taxon>
        <taxon>Pleosporaceae</taxon>
        <taxon>Alternaria</taxon>
        <taxon>Alternaria sect. Alternaria</taxon>
        <taxon>Alternaria alternata complex</taxon>
    </lineage>
</organism>
<evidence type="ECO:0000313" key="3">
    <source>
        <dbReference type="Proteomes" id="UP000077248"/>
    </source>
</evidence>
<keyword evidence="1" id="KW-0472">Membrane</keyword>
<name>A0A177D3Q6_ALTAL</name>
<protein>
    <submittedName>
        <fullName evidence="2">Uncharacterized protein</fullName>
    </submittedName>
</protein>
<sequence length="127" mass="14101">MQSASLTLSCGTKGERPDLTQQVFHVRALCFLTVFCAIVHDFVFSYDSRCFRRSARLGDFLQTDKGPFFTGWAVVSLITCCHLALPLPSFLEKLTSETISNYNIPYGKARGKPGVITKDELSGGRNM</sequence>
<keyword evidence="1" id="KW-1133">Transmembrane helix</keyword>
<dbReference type="VEuPathDB" id="FungiDB:CC77DRAFT_663208"/>
<evidence type="ECO:0000256" key="1">
    <source>
        <dbReference type="SAM" id="Phobius"/>
    </source>
</evidence>
<evidence type="ECO:0000313" key="2">
    <source>
        <dbReference type="EMBL" id="OAG13659.1"/>
    </source>
</evidence>
<accession>A0A177D3Q6</accession>
<feature type="transmembrane region" description="Helical" evidence="1">
    <location>
        <begin position="24"/>
        <end position="46"/>
    </location>
</feature>
<dbReference type="KEGG" id="aalt:CC77DRAFT_663208"/>
<dbReference type="Proteomes" id="UP000077248">
    <property type="component" value="Unassembled WGS sequence"/>
</dbReference>
<keyword evidence="3" id="KW-1185">Reference proteome</keyword>